<evidence type="ECO:0000313" key="4">
    <source>
        <dbReference type="EnsemblFungi" id="MAPG_11059T0"/>
    </source>
</evidence>
<reference evidence="3" key="3">
    <citation type="submission" date="2011-03" db="EMBL/GenBank/DDBJ databases">
        <title>Annotation of Magnaporthe poae ATCC 64411.</title>
        <authorList>
            <person name="Ma L.-J."/>
            <person name="Dead R."/>
            <person name="Young S.K."/>
            <person name="Zeng Q."/>
            <person name="Gargeya S."/>
            <person name="Fitzgerald M."/>
            <person name="Haas B."/>
            <person name="Abouelleil A."/>
            <person name="Alvarado L."/>
            <person name="Arachchi H.M."/>
            <person name="Berlin A."/>
            <person name="Brown A."/>
            <person name="Chapman S.B."/>
            <person name="Chen Z."/>
            <person name="Dunbar C."/>
            <person name="Freedman E."/>
            <person name="Gearin G."/>
            <person name="Gellesch M."/>
            <person name="Goldberg J."/>
            <person name="Griggs A."/>
            <person name="Gujja S."/>
            <person name="Heiman D."/>
            <person name="Howarth C."/>
            <person name="Larson L."/>
            <person name="Lui A."/>
            <person name="MacDonald P.J.P."/>
            <person name="Mehta T."/>
            <person name="Montmayeur A."/>
            <person name="Murphy C."/>
            <person name="Neiman D."/>
            <person name="Pearson M."/>
            <person name="Priest M."/>
            <person name="Roberts A."/>
            <person name="Saif S."/>
            <person name="Shea T."/>
            <person name="Shenoy N."/>
            <person name="Sisk P."/>
            <person name="Stolte C."/>
            <person name="Sykes S."/>
            <person name="Yandava C."/>
            <person name="Wortman J."/>
            <person name="Nusbaum C."/>
            <person name="Birren B."/>
        </authorList>
    </citation>
    <scope>NUCLEOTIDE SEQUENCE</scope>
    <source>
        <strain evidence="3">ATCC 64411</strain>
    </source>
</reference>
<dbReference type="AlphaFoldDB" id="A0A0C4EE92"/>
<sequence>MNQIADLLRNILSYRDCVDGLYSWAVSDFTERQNDAFHQTARGGGGNNNIRARRSADDVEMGGTQPHNHPNVNQRHHYQHHNINNQQVNSSNPPLSFASAAASELPALQERLRTLGSDFRRRVQRLLGDLAYQTEHETRFLGIAMNFNDVYQPTLRSARHHKPSSGRSTAQGGSYPGSVRGGVGGGGGGE</sequence>
<reference evidence="3" key="1">
    <citation type="submission" date="2010-05" db="EMBL/GenBank/DDBJ databases">
        <title>The Genome Sequence of Magnaporthe poae strain ATCC 64411.</title>
        <authorList>
            <consortium name="The Broad Institute Genome Sequencing Platform"/>
            <consortium name="Broad Institute Genome Sequencing Center for Infectious Disease"/>
            <person name="Ma L.-J."/>
            <person name="Dead R."/>
            <person name="Young S."/>
            <person name="Zeng Q."/>
            <person name="Koehrsen M."/>
            <person name="Alvarado L."/>
            <person name="Berlin A."/>
            <person name="Chapman S.B."/>
            <person name="Chen Z."/>
            <person name="Freedman E."/>
            <person name="Gellesch M."/>
            <person name="Goldberg J."/>
            <person name="Griggs A."/>
            <person name="Gujja S."/>
            <person name="Heilman E.R."/>
            <person name="Heiman D."/>
            <person name="Hepburn T."/>
            <person name="Howarth C."/>
            <person name="Jen D."/>
            <person name="Larson L."/>
            <person name="Mehta T."/>
            <person name="Neiman D."/>
            <person name="Pearson M."/>
            <person name="Roberts A."/>
            <person name="Saif S."/>
            <person name="Shea T."/>
            <person name="Shenoy N."/>
            <person name="Sisk P."/>
            <person name="Stolte C."/>
            <person name="Sykes S."/>
            <person name="Walk T."/>
            <person name="White J."/>
            <person name="Yandava C."/>
            <person name="Haas B."/>
            <person name="Nusbaum C."/>
            <person name="Birren B."/>
        </authorList>
    </citation>
    <scope>NUCLEOTIDE SEQUENCE</scope>
    <source>
        <strain evidence="3">ATCC 64411</strain>
    </source>
</reference>
<dbReference type="EnsemblFungi" id="MAPG_11059T0">
    <property type="protein sequence ID" value="MAPG_11059T0"/>
    <property type="gene ID" value="MAPG_11059"/>
</dbReference>
<accession>A0A0C4EE92</accession>
<gene>
    <name evidence="3" type="ORF">MAPG_11059</name>
</gene>
<reference evidence="4" key="5">
    <citation type="submission" date="2015-06" db="UniProtKB">
        <authorList>
            <consortium name="EnsemblFungi"/>
        </authorList>
    </citation>
    <scope>IDENTIFICATION</scope>
    <source>
        <strain evidence="4">ATCC 64411</strain>
    </source>
</reference>
<dbReference type="EMBL" id="GL876979">
    <property type="protein sequence ID" value="KLU92112.1"/>
    <property type="molecule type" value="Genomic_DNA"/>
</dbReference>
<dbReference type="OrthoDB" id="5860513at2759"/>
<name>A0A0C4EE92_MAGP6</name>
<evidence type="ECO:0000313" key="3">
    <source>
        <dbReference type="EMBL" id="KLU92112.1"/>
    </source>
</evidence>
<dbReference type="Pfam" id="PF04130">
    <property type="entry name" value="GCP_C_terminal"/>
    <property type="match status" value="1"/>
</dbReference>
<dbReference type="VEuPathDB" id="FungiDB:MAPG_11059"/>
<feature type="region of interest" description="Disordered" evidence="1">
    <location>
        <begin position="156"/>
        <end position="190"/>
    </location>
</feature>
<evidence type="ECO:0000256" key="1">
    <source>
        <dbReference type="SAM" id="MobiDB-lite"/>
    </source>
</evidence>
<dbReference type="EMBL" id="ADBL01002719">
    <property type="status" value="NOT_ANNOTATED_CDS"/>
    <property type="molecule type" value="Genomic_DNA"/>
</dbReference>
<dbReference type="Proteomes" id="UP000011715">
    <property type="component" value="Unassembled WGS sequence"/>
</dbReference>
<evidence type="ECO:0000259" key="2">
    <source>
        <dbReference type="Pfam" id="PF04130"/>
    </source>
</evidence>
<dbReference type="GO" id="GO:0043015">
    <property type="term" value="F:gamma-tubulin binding"/>
    <property type="evidence" value="ECO:0007669"/>
    <property type="project" value="InterPro"/>
</dbReference>
<keyword evidence="5" id="KW-1185">Reference proteome</keyword>
<dbReference type="STRING" id="644358.A0A0C4EE92"/>
<feature type="compositionally biased region" description="Gly residues" evidence="1">
    <location>
        <begin position="179"/>
        <end position="190"/>
    </location>
</feature>
<reference evidence="4" key="4">
    <citation type="journal article" date="2015" name="G3 (Bethesda)">
        <title>Genome sequences of three phytopathogenic species of the Magnaporthaceae family of fungi.</title>
        <authorList>
            <person name="Okagaki L.H."/>
            <person name="Nunes C.C."/>
            <person name="Sailsbery J."/>
            <person name="Clay B."/>
            <person name="Brown D."/>
            <person name="John T."/>
            <person name="Oh Y."/>
            <person name="Young N."/>
            <person name="Fitzgerald M."/>
            <person name="Haas B.J."/>
            <person name="Zeng Q."/>
            <person name="Young S."/>
            <person name="Adiconis X."/>
            <person name="Fan L."/>
            <person name="Levin J.Z."/>
            <person name="Mitchell T.K."/>
            <person name="Okubara P.A."/>
            <person name="Farman M.L."/>
            <person name="Kohn L.M."/>
            <person name="Birren B."/>
            <person name="Ma L.-J."/>
            <person name="Dean R.A."/>
        </authorList>
    </citation>
    <scope>NUCLEOTIDE SEQUENCE</scope>
    <source>
        <strain evidence="4">ATCC 64411 / 73-15</strain>
    </source>
</reference>
<proteinExistence type="predicted"/>
<reference evidence="5" key="2">
    <citation type="submission" date="2010-05" db="EMBL/GenBank/DDBJ databases">
        <title>The genome sequence of Magnaporthe poae strain ATCC 64411.</title>
        <authorList>
            <person name="Ma L.-J."/>
            <person name="Dead R."/>
            <person name="Young S."/>
            <person name="Zeng Q."/>
            <person name="Koehrsen M."/>
            <person name="Alvarado L."/>
            <person name="Berlin A."/>
            <person name="Chapman S.B."/>
            <person name="Chen Z."/>
            <person name="Freedman E."/>
            <person name="Gellesch M."/>
            <person name="Goldberg J."/>
            <person name="Griggs A."/>
            <person name="Gujja S."/>
            <person name="Heilman E.R."/>
            <person name="Heiman D."/>
            <person name="Hepburn T."/>
            <person name="Howarth C."/>
            <person name="Jen D."/>
            <person name="Larson L."/>
            <person name="Mehta T."/>
            <person name="Neiman D."/>
            <person name="Pearson M."/>
            <person name="Roberts A."/>
            <person name="Saif S."/>
            <person name="Shea T."/>
            <person name="Shenoy N."/>
            <person name="Sisk P."/>
            <person name="Stolte C."/>
            <person name="Sykes S."/>
            <person name="Walk T."/>
            <person name="White J."/>
            <person name="Yandava C."/>
            <person name="Haas B."/>
            <person name="Nusbaum C."/>
            <person name="Birren B."/>
        </authorList>
    </citation>
    <scope>NUCLEOTIDE SEQUENCE [LARGE SCALE GENOMIC DNA]</scope>
    <source>
        <strain evidence="5">ATCC 64411 / 73-15</strain>
    </source>
</reference>
<dbReference type="eggNOG" id="KOG2000">
    <property type="taxonomic scope" value="Eukaryota"/>
</dbReference>
<evidence type="ECO:0000313" key="5">
    <source>
        <dbReference type="Proteomes" id="UP000011715"/>
    </source>
</evidence>
<organism evidence="4 5">
    <name type="scientific">Magnaporthiopsis poae (strain ATCC 64411 / 73-15)</name>
    <name type="common">Kentucky bluegrass fungus</name>
    <name type="synonym">Magnaporthe poae</name>
    <dbReference type="NCBI Taxonomy" id="644358"/>
    <lineage>
        <taxon>Eukaryota</taxon>
        <taxon>Fungi</taxon>
        <taxon>Dikarya</taxon>
        <taxon>Ascomycota</taxon>
        <taxon>Pezizomycotina</taxon>
        <taxon>Sordariomycetes</taxon>
        <taxon>Sordariomycetidae</taxon>
        <taxon>Magnaporthales</taxon>
        <taxon>Magnaporthaceae</taxon>
        <taxon>Magnaporthiopsis</taxon>
    </lineage>
</organism>
<protein>
    <recommendedName>
        <fullName evidence="2">Gamma tubulin complex component C-terminal domain-containing protein</fullName>
    </recommendedName>
</protein>
<dbReference type="InterPro" id="IPR040457">
    <property type="entry name" value="GCP_C"/>
</dbReference>
<feature type="domain" description="Gamma tubulin complex component C-terminal" evidence="2">
    <location>
        <begin position="1"/>
        <end position="151"/>
    </location>
</feature>